<name>A0ABW4NII0_9SPHN</name>
<proteinExistence type="predicted"/>
<dbReference type="Pfam" id="PF00501">
    <property type="entry name" value="AMP-binding"/>
    <property type="match status" value="1"/>
</dbReference>
<dbReference type="InterPro" id="IPR025110">
    <property type="entry name" value="AMP-bd_C"/>
</dbReference>
<dbReference type="PANTHER" id="PTHR43767">
    <property type="entry name" value="LONG-CHAIN-FATTY-ACID--COA LIGASE"/>
    <property type="match status" value="1"/>
</dbReference>
<evidence type="ECO:0000313" key="3">
    <source>
        <dbReference type="EMBL" id="MFD1789978.1"/>
    </source>
</evidence>
<reference evidence="4" key="1">
    <citation type="journal article" date="2019" name="Int. J. Syst. Evol. Microbiol.">
        <title>The Global Catalogue of Microorganisms (GCM) 10K type strain sequencing project: providing services to taxonomists for standard genome sequencing and annotation.</title>
        <authorList>
            <consortium name="The Broad Institute Genomics Platform"/>
            <consortium name="The Broad Institute Genome Sequencing Center for Infectious Disease"/>
            <person name="Wu L."/>
            <person name="Ma J."/>
        </authorList>
    </citation>
    <scope>NUCLEOTIDE SEQUENCE [LARGE SCALE GENOMIC DNA]</scope>
    <source>
        <strain evidence="4">Q85</strain>
    </source>
</reference>
<feature type="domain" description="AMP-binding enzyme C-terminal" evidence="2">
    <location>
        <begin position="418"/>
        <end position="494"/>
    </location>
</feature>
<dbReference type="RefSeq" id="WP_205492644.1">
    <property type="nucleotide sequence ID" value="NZ_JBHUFC010000038.1"/>
</dbReference>
<evidence type="ECO:0000259" key="1">
    <source>
        <dbReference type="Pfam" id="PF00501"/>
    </source>
</evidence>
<gene>
    <name evidence="3" type="ORF">ACFSC3_20685</name>
</gene>
<keyword evidence="4" id="KW-1185">Reference proteome</keyword>
<sequence>MMELRTQLRRAAAYFANREALVHGDRRFTFAEAWSRGVRLANALADAGLQPGDRVATLEKNSVEAVDIFLAAAIGNFVRVPLYARNRRESHDHMMRHTGCRVALVDEALLPEIAGLDSEVPGLDRLIVRDARYENWLAQASDIDPDPAIAPDDILVIRHTGGTTGAPKGVAYTHRSWMTICGGFQAVGPRPEPGATVLHVGPLSHASGFMFSPYWAIGGRNVMMEAFDPEGFLDILQREEVGYAFVAPTMLNAVVHHGNPHGHAFPKLKCLLSASAPISEATLRKSCEIFGDEVLHSAYGQTEILPVTSLGPREWFGRTEGSTPLQSVGRAMPFVDLEIRDADGRVLGPDEPGEIVARFENGQMQGFWNDPEETAQRMVDGWVKTGDVGRIDANGFLYLLDRANDLIVSGGYNIYPAEIENVIADHPLVIAAAVFGIPHEKWGETPLARVVVAPGTVISEQEITDLVSRRLGSFKKPGQVVFTTDPLPLSNVGKVLRSKLREPYWAGHASRISGA</sequence>
<dbReference type="InterPro" id="IPR050237">
    <property type="entry name" value="ATP-dep_AMP-bd_enzyme"/>
</dbReference>
<dbReference type="Proteomes" id="UP001597283">
    <property type="component" value="Unassembled WGS sequence"/>
</dbReference>
<dbReference type="Gene3D" id="3.30.300.30">
    <property type="match status" value="1"/>
</dbReference>
<dbReference type="PANTHER" id="PTHR43767:SF1">
    <property type="entry name" value="NONRIBOSOMAL PEPTIDE SYNTHASE PES1 (EUROFUNG)-RELATED"/>
    <property type="match status" value="1"/>
</dbReference>
<dbReference type="EMBL" id="JBHUFC010000038">
    <property type="protein sequence ID" value="MFD1789978.1"/>
    <property type="molecule type" value="Genomic_DNA"/>
</dbReference>
<evidence type="ECO:0000313" key="4">
    <source>
        <dbReference type="Proteomes" id="UP001597283"/>
    </source>
</evidence>
<dbReference type="PROSITE" id="PS00455">
    <property type="entry name" value="AMP_BINDING"/>
    <property type="match status" value="1"/>
</dbReference>
<dbReference type="Gene3D" id="3.40.50.12780">
    <property type="entry name" value="N-terminal domain of ligase-like"/>
    <property type="match status" value="1"/>
</dbReference>
<accession>A0ABW4NII0</accession>
<dbReference type="InterPro" id="IPR000873">
    <property type="entry name" value="AMP-dep_synth/lig_dom"/>
</dbReference>
<comment type="caution">
    <text evidence="3">The sequence shown here is derived from an EMBL/GenBank/DDBJ whole genome shotgun (WGS) entry which is preliminary data.</text>
</comment>
<protein>
    <submittedName>
        <fullName evidence="3">Class I adenylate-forming enzyme family protein</fullName>
    </submittedName>
</protein>
<feature type="domain" description="AMP-dependent synthetase/ligase" evidence="1">
    <location>
        <begin position="9"/>
        <end position="368"/>
    </location>
</feature>
<dbReference type="InterPro" id="IPR045851">
    <property type="entry name" value="AMP-bd_C_sf"/>
</dbReference>
<dbReference type="InterPro" id="IPR042099">
    <property type="entry name" value="ANL_N_sf"/>
</dbReference>
<dbReference type="SUPFAM" id="SSF56801">
    <property type="entry name" value="Acetyl-CoA synthetase-like"/>
    <property type="match status" value="1"/>
</dbReference>
<evidence type="ECO:0000259" key="2">
    <source>
        <dbReference type="Pfam" id="PF13193"/>
    </source>
</evidence>
<organism evidence="3 4">
    <name type="scientific">Sphingomonas floccifaciens</name>
    <dbReference type="NCBI Taxonomy" id="1844115"/>
    <lineage>
        <taxon>Bacteria</taxon>
        <taxon>Pseudomonadati</taxon>
        <taxon>Pseudomonadota</taxon>
        <taxon>Alphaproteobacteria</taxon>
        <taxon>Sphingomonadales</taxon>
        <taxon>Sphingomonadaceae</taxon>
        <taxon>Sphingomonas</taxon>
    </lineage>
</organism>
<dbReference type="InterPro" id="IPR020845">
    <property type="entry name" value="AMP-binding_CS"/>
</dbReference>
<dbReference type="Pfam" id="PF13193">
    <property type="entry name" value="AMP-binding_C"/>
    <property type="match status" value="1"/>
</dbReference>